<reference evidence="2" key="1">
    <citation type="submission" date="2017-04" db="EMBL/GenBank/DDBJ databases">
        <title>Identification of chemosensory protein genes in Galeruca daurica (Coleoptera: Chrysomelidae) and analysis of their expression profiles.</title>
        <authorList>
            <person name="Li L."/>
            <person name="Pang B.P."/>
        </authorList>
    </citation>
    <scope>NUCLEOTIDE SEQUENCE</scope>
</reference>
<dbReference type="Pfam" id="PF03392">
    <property type="entry name" value="OS-D"/>
    <property type="match status" value="1"/>
</dbReference>
<dbReference type="PANTHER" id="PTHR11257">
    <property type="entry name" value="CHEMOSENSORY PROTEIN-RELATED"/>
    <property type="match status" value="1"/>
</dbReference>
<dbReference type="SUPFAM" id="SSF100910">
    <property type="entry name" value="Chemosensory protein Csp2"/>
    <property type="match status" value="1"/>
</dbReference>
<gene>
    <name evidence="2" type="primary">CSP9</name>
</gene>
<feature type="signal peptide" evidence="1">
    <location>
        <begin position="1"/>
        <end position="20"/>
    </location>
</feature>
<accession>A0A1W6GWH0</accession>
<keyword evidence="1" id="KW-0732">Signal</keyword>
<name>A0A1W6GWH0_9CUCU</name>
<dbReference type="InterPro" id="IPR005055">
    <property type="entry name" value="A10/PebIII"/>
</dbReference>
<sequence length="119" mass="13529">MNFFCVSILIGFLMVVAVSGAPKTFEENVATLKKVDLKAVLQNTRIMRAYVDCVVHNTHCTPESTALKESWKEGLDQGCADPCDEEAKKRVQIIAKYVYTEQPEWYKEIIEALDKDKKI</sequence>
<dbReference type="AlphaFoldDB" id="A0A1W6GWH0"/>
<dbReference type="Gene3D" id="1.10.2080.10">
    <property type="entry name" value="Insect odorant-binding protein A10/Ejaculatory bulb-specific protein 3"/>
    <property type="match status" value="1"/>
</dbReference>
<dbReference type="PANTHER" id="PTHR11257:SF13">
    <property type="entry name" value="GEO07322P1"/>
    <property type="match status" value="1"/>
</dbReference>
<organism evidence="2">
    <name type="scientific">Galeruca daurica</name>
    <dbReference type="NCBI Taxonomy" id="1651263"/>
    <lineage>
        <taxon>Eukaryota</taxon>
        <taxon>Metazoa</taxon>
        <taxon>Ecdysozoa</taxon>
        <taxon>Arthropoda</taxon>
        <taxon>Hexapoda</taxon>
        <taxon>Insecta</taxon>
        <taxon>Pterygota</taxon>
        <taxon>Neoptera</taxon>
        <taxon>Endopterygota</taxon>
        <taxon>Coleoptera</taxon>
        <taxon>Polyphaga</taxon>
        <taxon>Cucujiformia</taxon>
        <taxon>Chrysomeloidea</taxon>
        <taxon>Chrysomelidae</taxon>
        <taxon>Galerucinae</taxon>
        <taxon>Galerucites</taxon>
        <taxon>Galeruca</taxon>
    </lineage>
</organism>
<feature type="chain" id="PRO_5012054577" evidence="1">
    <location>
        <begin position="21"/>
        <end position="119"/>
    </location>
</feature>
<dbReference type="EMBL" id="KY885479">
    <property type="protein sequence ID" value="ARM20145.1"/>
    <property type="molecule type" value="mRNA"/>
</dbReference>
<protein>
    <submittedName>
        <fullName evidence="2">Chemosensory protein</fullName>
    </submittedName>
</protein>
<proteinExistence type="evidence at transcript level"/>
<evidence type="ECO:0000313" key="2">
    <source>
        <dbReference type="EMBL" id="ARM20145.1"/>
    </source>
</evidence>
<dbReference type="InterPro" id="IPR036682">
    <property type="entry name" value="OS_D_A10/PebIII_sf"/>
</dbReference>
<evidence type="ECO:0000256" key="1">
    <source>
        <dbReference type="SAM" id="SignalP"/>
    </source>
</evidence>